<gene>
    <name evidence="2" type="ORF">H8692_06015</name>
</gene>
<dbReference type="GO" id="GO:0003677">
    <property type="term" value="F:DNA binding"/>
    <property type="evidence" value="ECO:0007669"/>
    <property type="project" value="InterPro"/>
</dbReference>
<dbReference type="EMBL" id="JACRTA010000002">
    <property type="protein sequence ID" value="MBC8568320.1"/>
    <property type="molecule type" value="Genomic_DNA"/>
</dbReference>
<reference evidence="2" key="1">
    <citation type="submission" date="2020-08" db="EMBL/GenBank/DDBJ databases">
        <title>Genome public.</title>
        <authorList>
            <person name="Liu C."/>
            <person name="Sun Q."/>
        </authorList>
    </citation>
    <scope>NUCLEOTIDE SEQUENCE</scope>
    <source>
        <strain evidence="2">NSJ-24</strain>
    </source>
</reference>
<feature type="domain" description="HTH cro/C1-type" evidence="1">
    <location>
        <begin position="17"/>
        <end position="78"/>
    </location>
</feature>
<evidence type="ECO:0000313" key="3">
    <source>
        <dbReference type="Proteomes" id="UP000610862"/>
    </source>
</evidence>
<dbReference type="PROSITE" id="PS50943">
    <property type="entry name" value="HTH_CROC1"/>
    <property type="match status" value="1"/>
</dbReference>
<sequence>MYKNKNGNRNNICGEKIRVLRTVRGSNMSQRALADKMQLLGIDLDKNAIQRIESGQRFITDIELKSFADFFHISVDELYKN</sequence>
<dbReference type="InterPro" id="IPR001387">
    <property type="entry name" value="Cro/C1-type_HTH"/>
</dbReference>
<organism evidence="2 3">
    <name type="scientific">Lentihominibacter hominis</name>
    <dbReference type="NCBI Taxonomy" id="2763645"/>
    <lineage>
        <taxon>Bacteria</taxon>
        <taxon>Bacillati</taxon>
        <taxon>Bacillota</taxon>
        <taxon>Clostridia</taxon>
        <taxon>Peptostreptococcales</taxon>
        <taxon>Anaerovoracaceae</taxon>
        <taxon>Lentihominibacter</taxon>
    </lineage>
</organism>
<protein>
    <submittedName>
        <fullName evidence="2">Helix-turn-helix transcriptional regulator</fullName>
    </submittedName>
</protein>
<dbReference type="SMART" id="SM00530">
    <property type="entry name" value="HTH_XRE"/>
    <property type="match status" value="1"/>
</dbReference>
<dbReference type="SUPFAM" id="SSF47413">
    <property type="entry name" value="lambda repressor-like DNA-binding domains"/>
    <property type="match status" value="1"/>
</dbReference>
<evidence type="ECO:0000259" key="1">
    <source>
        <dbReference type="PROSITE" id="PS50943"/>
    </source>
</evidence>
<keyword evidence="3" id="KW-1185">Reference proteome</keyword>
<dbReference type="Gene3D" id="1.10.260.40">
    <property type="entry name" value="lambda repressor-like DNA-binding domains"/>
    <property type="match status" value="1"/>
</dbReference>
<accession>A0A926I9N7</accession>
<evidence type="ECO:0000313" key="2">
    <source>
        <dbReference type="EMBL" id="MBC8568320.1"/>
    </source>
</evidence>
<dbReference type="AlphaFoldDB" id="A0A926I9N7"/>
<dbReference type="RefSeq" id="WP_187525244.1">
    <property type="nucleotide sequence ID" value="NZ_JACRTA010000002.1"/>
</dbReference>
<dbReference type="InterPro" id="IPR010982">
    <property type="entry name" value="Lambda_DNA-bd_dom_sf"/>
</dbReference>
<dbReference type="Pfam" id="PF01381">
    <property type="entry name" value="HTH_3"/>
    <property type="match status" value="1"/>
</dbReference>
<proteinExistence type="predicted"/>
<name>A0A926I9N7_9FIRM</name>
<dbReference type="Proteomes" id="UP000610862">
    <property type="component" value="Unassembled WGS sequence"/>
</dbReference>
<dbReference type="CDD" id="cd00093">
    <property type="entry name" value="HTH_XRE"/>
    <property type="match status" value="1"/>
</dbReference>
<comment type="caution">
    <text evidence="2">The sequence shown here is derived from an EMBL/GenBank/DDBJ whole genome shotgun (WGS) entry which is preliminary data.</text>
</comment>